<gene>
    <name evidence="3" type="ORF">ACHKAR_14160</name>
</gene>
<keyword evidence="1" id="KW-0238">DNA-binding</keyword>
<proteinExistence type="predicted"/>
<dbReference type="PANTHER" id="PTHR46797">
    <property type="entry name" value="HTH-TYPE TRANSCRIPTIONAL REGULATOR"/>
    <property type="match status" value="1"/>
</dbReference>
<dbReference type="Proteomes" id="UP001610063">
    <property type="component" value="Unassembled WGS sequence"/>
</dbReference>
<name>A0ABW7NCV2_9BACT</name>
<evidence type="ECO:0000256" key="1">
    <source>
        <dbReference type="ARBA" id="ARBA00023125"/>
    </source>
</evidence>
<dbReference type="SMART" id="SM00530">
    <property type="entry name" value="HTH_XRE"/>
    <property type="match status" value="1"/>
</dbReference>
<dbReference type="EMBL" id="JBIPKE010000018">
    <property type="protein sequence ID" value="MFH6984594.1"/>
    <property type="molecule type" value="Genomic_DNA"/>
</dbReference>
<evidence type="ECO:0000259" key="2">
    <source>
        <dbReference type="PROSITE" id="PS50943"/>
    </source>
</evidence>
<dbReference type="InterPro" id="IPR010982">
    <property type="entry name" value="Lambda_DNA-bd_dom_sf"/>
</dbReference>
<dbReference type="InterPro" id="IPR050807">
    <property type="entry name" value="TransReg_Diox_bact_type"/>
</dbReference>
<dbReference type="SUPFAM" id="SSF47413">
    <property type="entry name" value="lambda repressor-like DNA-binding domains"/>
    <property type="match status" value="1"/>
</dbReference>
<sequence length="496" mass="57766">MPKEIFEFKLIFGLKLKEIRNEKGISYQELREKTGLSLSYLSEIENGKKYPKGDKIMILAKALGVSYDELVSLKVPRKLEPIVNLIQSDFFKAFPLEQFGLNPQKLVEIISYDPEKINAFVNTVLQVSRNFELKQESFYYAALRSYQELHQNYFADLEEAVEELHLEFPELKDIPFNEKLLTGILLEIGVRMGMDELQKYPSLRNVRSLYDEKQRLLHINRGLNSGQMNFLLGREIAFQWTKVKNRPMSTPPYGDHTFEEILNNYRASYFSAALMMPQEEVVRDIRAVGDMKVWDPKVLLGFLDKYDVTPEMIMQRLTNILPAVFGYENLFFLRFVGKGSDYFTLTKELHLTRLHNPHGNELNEHYCRRWISLDVIRDLYKARESDPDIKYLAGIQRSFYHGTTNEYLCLSIAFPNVSNPEEAVSVTIGFLVDGALERRIKFLRDPNIVRREVNTTCERCPIMDCKERAVEPYVHAAKTEEHLIQEDISTLLGIEK</sequence>
<feature type="domain" description="HTH cro/C1-type" evidence="2">
    <location>
        <begin position="16"/>
        <end position="70"/>
    </location>
</feature>
<dbReference type="Gene3D" id="1.10.260.40">
    <property type="entry name" value="lambda repressor-like DNA-binding domains"/>
    <property type="match status" value="1"/>
</dbReference>
<dbReference type="InterPro" id="IPR001387">
    <property type="entry name" value="Cro/C1-type_HTH"/>
</dbReference>
<keyword evidence="4" id="KW-1185">Reference proteome</keyword>
<reference evidence="3 4" key="1">
    <citation type="journal article" date="2013" name="Int. J. Syst. Evol. Microbiol.">
        <title>Marinoscillum luteum sp. nov., isolated from marine sediment.</title>
        <authorList>
            <person name="Cha I.T."/>
            <person name="Park S.J."/>
            <person name="Kim S.J."/>
            <person name="Kim J.G."/>
            <person name="Jung M.Y."/>
            <person name="Shin K.S."/>
            <person name="Kwon K.K."/>
            <person name="Yang S.H."/>
            <person name="Seo Y.S."/>
            <person name="Rhee S.K."/>
        </authorList>
    </citation>
    <scope>NUCLEOTIDE SEQUENCE [LARGE SCALE GENOMIC DNA]</scope>
    <source>
        <strain evidence="3 4">KCTC 23939</strain>
    </source>
</reference>
<comment type="caution">
    <text evidence="3">The sequence shown here is derived from an EMBL/GenBank/DDBJ whole genome shotgun (WGS) entry which is preliminary data.</text>
</comment>
<evidence type="ECO:0000313" key="3">
    <source>
        <dbReference type="EMBL" id="MFH6984594.1"/>
    </source>
</evidence>
<dbReference type="RefSeq" id="WP_395417988.1">
    <property type="nucleotide sequence ID" value="NZ_JBIPKE010000018.1"/>
</dbReference>
<protein>
    <submittedName>
        <fullName evidence="3">Helix-turn-helix domain-containing protein</fullName>
    </submittedName>
</protein>
<dbReference type="CDD" id="cd00093">
    <property type="entry name" value="HTH_XRE"/>
    <property type="match status" value="1"/>
</dbReference>
<dbReference type="PANTHER" id="PTHR46797:SF1">
    <property type="entry name" value="METHYLPHOSPHONATE SYNTHASE"/>
    <property type="match status" value="1"/>
</dbReference>
<dbReference type="Pfam" id="PF01381">
    <property type="entry name" value="HTH_3"/>
    <property type="match status" value="1"/>
</dbReference>
<evidence type="ECO:0000313" key="4">
    <source>
        <dbReference type="Proteomes" id="UP001610063"/>
    </source>
</evidence>
<dbReference type="PROSITE" id="PS50943">
    <property type="entry name" value="HTH_CROC1"/>
    <property type="match status" value="1"/>
</dbReference>
<organism evidence="3 4">
    <name type="scientific">Marinoscillum luteum</name>
    <dbReference type="NCBI Taxonomy" id="861051"/>
    <lineage>
        <taxon>Bacteria</taxon>
        <taxon>Pseudomonadati</taxon>
        <taxon>Bacteroidota</taxon>
        <taxon>Cytophagia</taxon>
        <taxon>Cytophagales</taxon>
        <taxon>Reichenbachiellaceae</taxon>
        <taxon>Marinoscillum</taxon>
    </lineage>
</organism>
<accession>A0ABW7NCV2</accession>